<evidence type="ECO:0000256" key="13">
    <source>
        <dbReference type="ARBA" id="ARBA00023136"/>
    </source>
</evidence>
<keyword evidence="10" id="KW-0862">Zinc</keyword>
<protein>
    <recommendedName>
        <fullName evidence="16">Pex N-terminal domain-containing protein</fullName>
    </recommendedName>
</protein>
<evidence type="ECO:0000256" key="10">
    <source>
        <dbReference type="ARBA" id="ARBA00022833"/>
    </source>
</evidence>
<keyword evidence="6" id="KW-0812">Transmembrane</keyword>
<dbReference type="GO" id="GO:0016562">
    <property type="term" value="P:protein import into peroxisome matrix, receptor recycling"/>
    <property type="evidence" value="ECO:0007669"/>
    <property type="project" value="UniProtKB-ARBA"/>
</dbReference>
<feature type="region of interest" description="Disordered" evidence="15">
    <location>
        <begin position="404"/>
        <end position="547"/>
    </location>
</feature>
<keyword evidence="9" id="KW-0833">Ubl conjugation pathway</keyword>
<evidence type="ECO:0000313" key="17">
    <source>
        <dbReference type="EMBL" id="KAF2434682.1"/>
    </source>
</evidence>
<dbReference type="AlphaFoldDB" id="A0A9P4NZU3"/>
<evidence type="ECO:0000256" key="8">
    <source>
        <dbReference type="ARBA" id="ARBA00022771"/>
    </source>
</evidence>
<evidence type="ECO:0000256" key="1">
    <source>
        <dbReference type="ARBA" id="ARBA00004585"/>
    </source>
</evidence>
<comment type="caution">
    <text evidence="17">The sequence shown here is derived from an EMBL/GenBank/DDBJ whole genome shotgun (WGS) entry which is preliminary data.</text>
</comment>
<name>A0A9P4NZU3_9PEZI</name>
<dbReference type="EMBL" id="MU007015">
    <property type="protein sequence ID" value="KAF2434682.1"/>
    <property type="molecule type" value="Genomic_DNA"/>
</dbReference>
<keyword evidence="13" id="KW-0472">Membrane</keyword>
<evidence type="ECO:0000256" key="5">
    <source>
        <dbReference type="ARBA" id="ARBA00022679"/>
    </source>
</evidence>
<dbReference type="OrthoDB" id="1701437at2759"/>
<evidence type="ECO:0000256" key="15">
    <source>
        <dbReference type="SAM" id="MobiDB-lite"/>
    </source>
</evidence>
<dbReference type="GO" id="GO:0016567">
    <property type="term" value="P:protein ubiquitination"/>
    <property type="evidence" value="ECO:0007669"/>
    <property type="project" value="UniProtKB-ARBA"/>
</dbReference>
<feature type="compositionally biased region" description="Basic and acidic residues" evidence="15">
    <location>
        <begin position="425"/>
        <end position="447"/>
    </location>
</feature>
<comment type="pathway">
    <text evidence="2">Protein modification; protein ubiquitination.</text>
</comment>
<accession>A0A9P4NZU3</accession>
<evidence type="ECO:0000256" key="9">
    <source>
        <dbReference type="ARBA" id="ARBA00022786"/>
    </source>
</evidence>
<evidence type="ECO:0000256" key="2">
    <source>
        <dbReference type="ARBA" id="ARBA00004906"/>
    </source>
</evidence>
<keyword evidence="7" id="KW-0479">Metal-binding</keyword>
<dbReference type="GO" id="GO:0016740">
    <property type="term" value="F:transferase activity"/>
    <property type="evidence" value="ECO:0007669"/>
    <property type="project" value="UniProtKB-KW"/>
</dbReference>
<evidence type="ECO:0000256" key="6">
    <source>
        <dbReference type="ARBA" id="ARBA00022692"/>
    </source>
</evidence>
<evidence type="ECO:0000259" key="16">
    <source>
        <dbReference type="Pfam" id="PF04757"/>
    </source>
</evidence>
<gene>
    <name evidence="17" type="ORF">EJ08DRAFT_668173</name>
</gene>
<feature type="domain" description="Pex N-terminal" evidence="16">
    <location>
        <begin position="81"/>
        <end position="272"/>
    </location>
</feature>
<keyword evidence="8" id="KW-0863">Zinc-finger</keyword>
<feature type="compositionally biased region" description="Acidic residues" evidence="15">
    <location>
        <begin position="519"/>
        <end position="528"/>
    </location>
</feature>
<evidence type="ECO:0000256" key="14">
    <source>
        <dbReference type="ARBA" id="ARBA00023140"/>
    </source>
</evidence>
<dbReference type="PANTHER" id="PTHR23350:SF4">
    <property type="entry name" value="PEROXISOME BIOGENESIS FACTOR 2"/>
    <property type="match status" value="1"/>
</dbReference>
<sequence length="547" mass="60770">MPSADFAAAQARLLARRQARESAEQSRLSALRQSREAHTTRLPFPFRNIGDAGLSVWDTLKGREGTRPAFRVGQVDAELLDEELLELMKAQVGEALKFYGTHLHTDYGSEILLALRAILFKLSIWDHNASYGASLQGLRYTDARDKSLSRPPPKRWQKSVYGLVTVAGRYAWTKWESYLADQDLGYEEPSPLIKRLSNVSSTLSSIHGVTALASFLTFLYNGQYRTLLDRALKLRLVPNSSHTSREVSFEYLNRQLVWHAFTEFLLFLLPLVGISRWRRILGRAYHKAILFFKRSFGRGGDDDEDASPKGELGFLPERTCAICYSDQNPAAGAGSEAEIMAASAGGGVVGSVQTDITNPYEAMPCGDVYCFVCIAERIESQEGEGWTCLRCGELVKECRPWNGDVIEEQPRPGTGGSKSVGFSHEASHEKDGIAKEEEHEEELKEVEPMPTEDEDEGHTESGISGVDGHESLIVDSGFGDSAEWARASEVVDGNTEPETETETETGASDYPSDEHSDFSDADEDDTEETDHHETTWERQGGSHFVKR</sequence>
<organism evidence="17 18">
    <name type="scientific">Tothia fuscella</name>
    <dbReference type="NCBI Taxonomy" id="1048955"/>
    <lineage>
        <taxon>Eukaryota</taxon>
        <taxon>Fungi</taxon>
        <taxon>Dikarya</taxon>
        <taxon>Ascomycota</taxon>
        <taxon>Pezizomycotina</taxon>
        <taxon>Dothideomycetes</taxon>
        <taxon>Pleosporomycetidae</taxon>
        <taxon>Venturiales</taxon>
        <taxon>Cylindrosympodiaceae</taxon>
        <taxon>Tothia</taxon>
    </lineage>
</organism>
<dbReference type="InterPro" id="IPR006845">
    <property type="entry name" value="Pex_N"/>
</dbReference>
<dbReference type="GO" id="GO:0008270">
    <property type="term" value="F:zinc ion binding"/>
    <property type="evidence" value="ECO:0007669"/>
    <property type="project" value="UniProtKB-KW"/>
</dbReference>
<proteinExistence type="inferred from homology"/>
<dbReference type="PANTHER" id="PTHR23350">
    <property type="entry name" value="PEROXISOME ASSEMBLY PROTEIN 10"/>
    <property type="match status" value="1"/>
</dbReference>
<keyword evidence="12" id="KW-1133">Transmembrane helix</keyword>
<comment type="similarity">
    <text evidence="3">Belongs to the pex2/pex10/pex12 family.</text>
</comment>
<dbReference type="InterPro" id="IPR025654">
    <property type="entry name" value="PEX2/10"/>
</dbReference>
<keyword evidence="18" id="KW-1185">Reference proteome</keyword>
<evidence type="ECO:0000256" key="3">
    <source>
        <dbReference type="ARBA" id="ARBA00008704"/>
    </source>
</evidence>
<evidence type="ECO:0000256" key="11">
    <source>
        <dbReference type="ARBA" id="ARBA00022927"/>
    </source>
</evidence>
<comment type="subcellular location">
    <subcellularLocation>
        <location evidence="1">Peroxisome membrane</location>
        <topology evidence="1">Multi-pass membrane protein</topology>
    </subcellularLocation>
</comment>
<dbReference type="Pfam" id="PF04757">
    <property type="entry name" value="Pex2_Pex12"/>
    <property type="match status" value="1"/>
</dbReference>
<reference evidence="17" key="1">
    <citation type="journal article" date="2020" name="Stud. Mycol.">
        <title>101 Dothideomycetes genomes: a test case for predicting lifestyles and emergence of pathogens.</title>
        <authorList>
            <person name="Haridas S."/>
            <person name="Albert R."/>
            <person name="Binder M."/>
            <person name="Bloem J."/>
            <person name="Labutti K."/>
            <person name="Salamov A."/>
            <person name="Andreopoulos B."/>
            <person name="Baker S."/>
            <person name="Barry K."/>
            <person name="Bills G."/>
            <person name="Bluhm B."/>
            <person name="Cannon C."/>
            <person name="Castanera R."/>
            <person name="Culley D."/>
            <person name="Daum C."/>
            <person name="Ezra D."/>
            <person name="Gonzalez J."/>
            <person name="Henrissat B."/>
            <person name="Kuo A."/>
            <person name="Liang C."/>
            <person name="Lipzen A."/>
            <person name="Lutzoni F."/>
            <person name="Magnuson J."/>
            <person name="Mondo S."/>
            <person name="Nolan M."/>
            <person name="Ohm R."/>
            <person name="Pangilinan J."/>
            <person name="Park H.-J."/>
            <person name="Ramirez L."/>
            <person name="Alfaro M."/>
            <person name="Sun H."/>
            <person name="Tritt A."/>
            <person name="Yoshinaga Y."/>
            <person name="Zwiers L.-H."/>
            <person name="Turgeon B."/>
            <person name="Goodwin S."/>
            <person name="Spatafora J."/>
            <person name="Crous P."/>
            <person name="Grigoriev I."/>
        </authorList>
    </citation>
    <scope>NUCLEOTIDE SEQUENCE</scope>
    <source>
        <strain evidence="17">CBS 130266</strain>
    </source>
</reference>
<evidence type="ECO:0000313" key="18">
    <source>
        <dbReference type="Proteomes" id="UP000800235"/>
    </source>
</evidence>
<dbReference type="GO" id="GO:0005778">
    <property type="term" value="C:peroxisomal membrane"/>
    <property type="evidence" value="ECO:0007669"/>
    <property type="project" value="UniProtKB-SubCell"/>
</dbReference>
<keyword evidence="14" id="KW-0576">Peroxisome</keyword>
<feature type="compositionally biased region" description="Acidic residues" evidence="15">
    <location>
        <begin position="448"/>
        <end position="457"/>
    </location>
</feature>
<dbReference type="Proteomes" id="UP000800235">
    <property type="component" value="Unassembled WGS sequence"/>
</dbReference>
<evidence type="ECO:0000256" key="12">
    <source>
        <dbReference type="ARBA" id="ARBA00022989"/>
    </source>
</evidence>
<evidence type="ECO:0000256" key="7">
    <source>
        <dbReference type="ARBA" id="ARBA00022723"/>
    </source>
</evidence>
<evidence type="ECO:0000256" key="4">
    <source>
        <dbReference type="ARBA" id="ARBA00022448"/>
    </source>
</evidence>
<keyword evidence="4" id="KW-0813">Transport</keyword>
<keyword evidence="11" id="KW-0653">Protein transport</keyword>
<keyword evidence="5" id="KW-0808">Transferase</keyword>